<dbReference type="EMBL" id="JPLA01000023">
    <property type="protein sequence ID" value="KLD64054.1"/>
    <property type="molecule type" value="Genomic_DNA"/>
</dbReference>
<feature type="domain" description="Metallo-beta-lactamase" evidence="6">
    <location>
        <begin position="94"/>
        <end position="299"/>
    </location>
</feature>
<evidence type="ECO:0000256" key="1">
    <source>
        <dbReference type="ARBA" id="ARBA00007749"/>
    </source>
</evidence>
<dbReference type="AlphaFoldDB" id="A0A0G9H493"/>
<feature type="signal peptide" evidence="5">
    <location>
        <begin position="1"/>
        <end position="24"/>
    </location>
</feature>
<keyword evidence="5" id="KW-0732">Signal</keyword>
<dbReference type="GO" id="GO:0016787">
    <property type="term" value="F:hydrolase activity"/>
    <property type="evidence" value="ECO:0007669"/>
    <property type="project" value="UniProtKB-KW"/>
</dbReference>
<dbReference type="InterPro" id="IPR001279">
    <property type="entry name" value="Metallo-B-lactamas"/>
</dbReference>
<dbReference type="Pfam" id="PF00753">
    <property type="entry name" value="Lactamase_B"/>
    <property type="match status" value="1"/>
</dbReference>
<feature type="chain" id="PRO_5002577748" evidence="5">
    <location>
        <begin position="25"/>
        <end position="327"/>
    </location>
</feature>
<evidence type="ECO:0000256" key="3">
    <source>
        <dbReference type="ARBA" id="ARBA00022801"/>
    </source>
</evidence>
<dbReference type="RefSeq" id="WP_046971566.1">
    <property type="nucleotide sequence ID" value="NZ_JPLA01000023.1"/>
</dbReference>
<dbReference type="OrthoDB" id="5443440at2"/>
<comment type="caution">
    <text evidence="7">The sequence shown here is derived from an EMBL/GenBank/DDBJ whole genome shotgun (WGS) entry which is preliminary data.</text>
</comment>
<evidence type="ECO:0000259" key="6">
    <source>
        <dbReference type="SMART" id="SM00849"/>
    </source>
</evidence>
<keyword evidence="4" id="KW-0862">Zinc</keyword>
<dbReference type="Proteomes" id="UP000035481">
    <property type="component" value="Unassembled WGS sequence"/>
</dbReference>
<sequence length="327" mass="34679">MKSSGVLMRAGLAMAVILGLGAVAAPVQQVHAAAAQVKKSGAAYYRFMLGKFEVTALSDGTTALPVDQLLTQTTPEQVKKALAANYISMPYEMNFNAFLINTGDKLVLIDTGAGALFGPNLGKMVDALKASGYTPEQVDEIYITHMHPDHIGGLVANGKAVFPNAVVRADKREGDFWLSQANLDKAGKDDKGFFQGAQAALKPYVDSGRYKPFDGAAELLPGIKSMPLPGHTPGHAGYMIESEGQKLLAWGDVIHVGAVQFAQPTVTIHFDADSKSAEAARLKLLADAAKQGYWIAGAHLSFPGVGHIRATGNNSYSWIPASYVAIH</sequence>
<dbReference type="InterPro" id="IPR051013">
    <property type="entry name" value="MBL_superfamily_lactonases"/>
</dbReference>
<keyword evidence="2" id="KW-0479">Metal-binding</keyword>
<dbReference type="Gene3D" id="3.60.15.10">
    <property type="entry name" value="Ribonuclease Z/Hydroxyacylglutathione hydrolase-like"/>
    <property type="match status" value="1"/>
</dbReference>
<protein>
    <submittedName>
        <fullName evidence="7">Beta-lactamase</fullName>
    </submittedName>
</protein>
<dbReference type="PATRIC" id="fig|1440762.4.peg.1338"/>
<dbReference type="PANTHER" id="PTHR42978:SF6">
    <property type="entry name" value="QUORUM-QUENCHING LACTONASE YTNP-RELATED"/>
    <property type="match status" value="1"/>
</dbReference>
<gene>
    <name evidence="7" type="ORF">Y882_09200</name>
</gene>
<evidence type="ECO:0000256" key="4">
    <source>
        <dbReference type="ARBA" id="ARBA00022833"/>
    </source>
</evidence>
<dbReference type="InterPro" id="IPR036866">
    <property type="entry name" value="RibonucZ/Hydroxyglut_hydro"/>
</dbReference>
<name>A0A0G9H493_9GAMM</name>
<evidence type="ECO:0000313" key="8">
    <source>
        <dbReference type="Proteomes" id="UP000035481"/>
    </source>
</evidence>
<dbReference type="CDD" id="cd07720">
    <property type="entry name" value="OPHC2-like_MBL-fold"/>
    <property type="match status" value="1"/>
</dbReference>
<evidence type="ECO:0000256" key="5">
    <source>
        <dbReference type="SAM" id="SignalP"/>
    </source>
</evidence>
<evidence type="ECO:0000313" key="7">
    <source>
        <dbReference type="EMBL" id="KLD64054.1"/>
    </source>
</evidence>
<proteinExistence type="inferred from homology"/>
<evidence type="ECO:0000256" key="2">
    <source>
        <dbReference type="ARBA" id="ARBA00022723"/>
    </source>
</evidence>
<keyword evidence="3" id="KW-0378">Hydrolase</keyword>
<reference evidence="7 8" key="1">
    <citation type="journal article" date="2015" name="Antonie Van Leeuwenhoek">
        <title>A phylogenomic and molecular marker based taxonomic framework for the order Xanthomonadales: proposal to transfer the families Algiphilaceae and Solimonadaceae to the order Nevskiales ord. nov. and to create a new family within the order Xanthomonadales, the family Rhodanobacteraceae fam. nov., containing the genus Rhodanobacter and its closest relatives.</title>
        <authorList>
            <person name="Naushad S."/>
            <person name="Adeolu M."/>
            <person name="Wong S."/>
            <person name="Sohail M."/>
            <person name="Schellhorn H.E."/>
            <person name="Gupta R.S."/>
        </authorList>
    </citation>
    <scope>NUCLEOTIDE SEQUENCE [LARGE SCALE GENOMIC DNA]</scope>
    <source>
        <strain evidence="7 8">DSM 16301</strain>
    </source>
</reference>
<comment type="similarity">
    <text evidence="1">Belongs to the metallo-beta-lactamase superfamily.</text>
</comment>
<dbReference type="GO" id="GO:0046872">
    <property type="term" value="F:metal ion binding"/>
    <property type="evidence" value="ECO:0007669"/>
    <property type="project" value="UniProtKB-KW"/>
</dbReference>
<dbReference type="SUPFAM" id="SSF56281">
    <property type="entry name" value="Metallo-hydrolase/oxidoreductase"/>
    <property type="match status" value="1"/>
</dbReference>
<dbReference type="PANTHER" id="PTHR42978">
    <property type="entry name" value="QUORUM-QUENCHING LACTONASE YTNP-RELATED-RELATED"/>
    <property type="match status" value="1"/>
</dbReference>
<dbReference type="SMART" id="SM00849">
    <property type="entry name" value="Lactamase_B"/>
    <property type="match status" value="1"/>
</dbReference>
<accession>A0A0G9H493</accession>
<organism evidence="7 8">
    <name type="scientific">Dyella japonica DSM 16301</name>
    <dbReference type="NCBI Taxonomy" id="1440762"/>
    <lineage>
        <taxon>Bacteria</taxon>
        <taxon>Pseudomonadati</taxon>
        <taxon>Pseudomonadota</taxon>
        <taxon>Gammaproteobacteria</taxon>
        <taxon>Lysobacterales</taxon>
        <taxon>Rhodanobacteraceae</taxon>
        <taxon>Dyella</taxon>
    </lineage>
</organism>
<dbReference type="STRING" id="1440762.Y882_09200"/>